<evidence type="ECO:0000313" key="2">
    <source>
        <dbReference type="Proteomes" id="UP000552038"/>
    </source>
</evidence>
<dbReference type="Proteomes" id="UP000552038">
    <property type="component" value="Unassembled WGS sequence"/>
</dbReference>
<protein>
    <submittedName>
        <fullName evidence="1">Uncharacterized protein</fullName>
    </submittedName>
</protein>
<evidence type="ECO:0000313" key="1">
    <source>
        <dbReference type="EMBL" id="NOJ74161.1"/>
    </source>
</evidence>
<dbReference type="AlphaFoldDB" id="A0AAP7A6G2"/>
<comment type="caution">
    <text evidence="1">The sequence shown here is derived from an EMBL/GenBank/DDBJ whole genome shotgun (WGS) entry which is preliminary data.</text>
</comment>
<accession>A0AAP7A6G2</accession>
<reference evidence="1 2" key="1">
    <citation type="submission" date="2020-05" db="EMBL/GenBank/DDBJ databases">
        <title>Whole genome sequencing and identification of novel metabolites from Paenibacillus alvei strain JR949.</title>
        <authorList>
            <person name="Rajendhran J."/>
            <person name="Sree Pranav P."/>
            <person name="Mahalakshmi B."/>
            <person name="Karthikeyan R."/>
        </authorList>
    </citation>
    <scope>NUCLEOTIDE SEQUENCE [LARGE SCALE GENOMIC DNA]</scope>
    <source>
        <strain evidence="1 2">JR949</strain>
    </source>
</reference>
<organism evidence="1 2">
    <name type="scientific">Paenibacillus alvei</name>
    <name type="common">Bacillus alvei</name>
    <dbReference type="NCBI Taxonomy" id="44250"/>
    <lineage>
        <taxon>Bacteria</taxon>
        <taxon>Bacillati</taxon>
        <taxon>Bacillota</taxon>
        <taxon>Bacilli</taxon>
        <taxon>Bacillales</taxon>
        <taxon>Paenibacillaceae</taxon>
        <taxon>Paenibacillus</taxon>
    </lineage>
</organism>
<name>A0AAP7A6G2_PAEAL</name>
<gene>
    <name evidence="1" type="ORF">HMI46_27040</name>
</gene>
<sequence>MLAKLLTMLNQGIHYMYNLGCYSINRAVLKSGAGYAQVKAGTSDIIRYFSSFGDDPRDQARIVQGISIYNKWHKK</sequence>
<dbReference type="EMBL" id="JABFOR010000087">
    <property type="protein sequence ID" value="NOJ74161.1"/>
    <property type="molecule type" value="Genomic_DNA"/>
</dbReference>
<proteinExistence type="predicted"/>